<proteinExistence type="predicted"/>
<sequence length="551" mass="60687">MKKMIYPLMLIVVGVAVLLFSLLCSGSTTEELKIRLSPANYIMPAAYKVYSTPEVLGGRMYLFRAVLQNKGKRSIENLKVEYRIPKYIDTWTLVEAPSILIPGQTTVCMAYPAFDKSITEKNSQSRERVDIRITYGSKDRPQEIDEGFMFTMLSVNDFAYTDMPRSELVSYSDMFDNISLSACFITAEDPIVQYYTSKVKQTLLQGEVAGVNPTPEEYARFLKGIYEATLRSGMVYSSTSGMPANLGSVATLIQRIRLPREVIIGNTGLCIELTFLYAAILRNAGMESILFSVPGHIYPGFRLNNQYYAIEATGIGGAGLGKIASADEAFQQGMTQLSAFFEAQAAGDERYKLIDVNALISSGIIPMELKDDTYMRQKIDELSSLWGQGGGMMPMRGDNTGMGSGTFSDMTSSVENNGASFGTKTFRNGVTFSYPAGWNVVYQPDPYLPVLTASVVDPKQDMAVEVYNIQGTADIGTAIDYLVQSYQSRGIQISYQLSGNRNGFVMIAGKSMREQGAFGWKGAFRTRDNAVVGICVPDAMRNAQQVLASLR</sequence>
<evidence type="ECO:0000313" key="2">
    <source>
        <dbReference type="Proteomes" id="UP000278609"/>
    </source>
</evidence>
<dbReference type="EMBL" id="RQYS01000031">
    <property type="protein sequence ID" value="RRD60079.1"/>
    <property type="molecule type" value="Genomic_DNA"/>
</dbReference>
<evidence type="ECO:0000313" key="1">
    <source>
        <dbReference type="EMBL" id="RRD60079.1"/>
    </source>
</evidence>
<protein>
    <submittedName>
        <fullName evidence="1">Uncharacterized protein</fullName>
    </submittedName>
</protein>
<organism evidence="1 2">
    <name type="scientific">Tannerella forsythia</name>
    <name type="common">Bacteroides forsythus</name>
    <dbReference type="NCBI Taxonomy" id="28112"/>
    <lineage>
        <taxon>Bacteria</taxon>
        <taxon>Pseudomonadati</taxon>
        <taxon>Bacteroidota</taxon>
        <taxon>Bacteroidia</taxon>
        <taxon>Bacteroidales</taxon>
        <taxon>Tannerellaceae</taxon>
        <taxon>Tannerella</taxon>
    </lineage>
</organism>
<accession>A0A3P1XMS9</accession>
<dbReference type="OrthoDB" id="1393543at2"/>
<dbReference type="AlphaFoldDB" id="A0A3P1XMS9"/>
<comment type="caution">
    <text evidence="1">The sequence shown here is derived from an EMBL/GenBank/DDBJ whole genome shotgun (WGS) entry which is preliminary data.</text>
</comment>
<gene>
    <name evidence="1" type="ORF">EII40_08080</name>
</gene>
<dbReference type="RefSeq" id="WP_124751761.1">
    <property type="nucleotide sequence ID" value="NZ_RQYS01000031.1"/>
</dbReference>
<reference evidence="1 2" key="1">
    <citation type="submission" date="2018-11" db="EMBL/GenBank/DDBJ databases">
        <title>Genomes From Bacteria Associated with the Canine Oral Cavity: a Test Case for Automated Genome-Based Taxonomic Assignment.</title>
        <authorList>
            <person name="Coil D.A."/>
            <person name="Jospin G."/>
            <person name="Darling A.E."/>
            <person name="Wallis C."/>
            <person name="Davis I.J."/>
            <person name="Harris S."/>
            <person name="Eisen J.A."/>
            <person name="Holcombe L.J."/>
            <person name="O'Flynn C."/>
        </authorList>
    </citation>
    <scope>NUCLEOTIDE SEQUENCE [LARGE SCALE GENOMIC DNA]</scope>
    <source>
        <strain evidence="1 2">OH2617_COT-023</strain>
    </source>
</reference>
<name>A0A3P1XMS9_TANFO</name>
<dbReference type="Proteomes" id="UP000278609">
    <property type="component" value="Unassembled WGS sequence"/>
</dbReference>